<protein>
    <submittedName>
        <fullName evidence="2">Uncharacterized protein</fullName>
    </submittedName>
</protein>
<proteinExistence type="predicted"/>
<evidence type="ECO:0000313" key="3">
    <source>
        <dbReference type="Proteomes" id="UP001171902"/>
    </source>
</evidence>
<feature type="transmembrane region" description="Helical" evidence="1">
    <location>
        <begin position="42"/>
        <end position="60"/>
    </location>
</feature>
<evidence type="ECO:0000313" key="2">
    <source>
        <dbReference type="EMBL" id="MDN3242194.1"/>
    </source>
</evidence>
<comment type="caution">
    <text evidence="2">The sequence shown here is derived from an EMBL/GenBank/DDBJ whole genome shotgun (WGS) entry which is preliminary data.</text>
</comment>
<organism evidence="2 3">
    <name type="scientific">Glycomyces tritici</name>
    <dbReference type="NCBI Taxonomy" id="2665176"/>
    <lineage>
        <taxon>Bacteria</taxon>
        <taxon>Bacillati</taxon>
        <taxon>Actinomycetota</taxon>
        <taxon>Actinomycetes</taxon>
        <taxon>Glycomycetales</taxon>
        <taxon>Glycomycetaceae</taxon>
        <taxon>Glycomyces</taxon>
    </lineage>
</organism>
<keyword evidence="1" id="KW-1133">Transmembrane helix</keyword>
<keyword evidence="3" id="KW-1185">Reference proteome</keyword>
<dbReference type="EMBL" id="JAUEMJ010000007">
    <property type="protein sequence ID" value="MDN3242194.1"/>
    <property type="molecule type" value="Genomic_DNA"/>
</dbReference>
<reference evidence="2" key="1">
    <citation type="submission" date="2023-06" db="EMBL/GenBank/DDBJ databases">
        <title>Gycomyces niveus sp.nov., a novel actinomycete isolated from soil in Shouguang.</title>
        <authorList>
            <person name="Yang X."/>
            <person name="Zhao J."/>
        </authorList>
    </citation>
    <scope>NUCLEOTIDE SEQUENCE</scope>
    <source>
        <strain evidence="2">NEAU C2</strain>
    </source>
</reference>
<accession>A0ABT7YUX5</accession>
<evidence type="ECO:0000256" key="1">
    <source>
        <dbReference type="SAM" id="Phobius"/>
    </source>
</evidence>
<gene>
    <name evidence="2" type="ORF">QWI33_20920</name>
</gene>
<dbReference type="Proteomes" id="UP001171902">
    <property type="component" value="Unassembled WGS sequence"/>
</dbReference>
<dbReference type="RefSeq" id="WP_289959011.1">
    <property type="nucleotide sequence ID" value="NZ_JAUEMJ010000007.1"/>
</dbReference>
<sequence length="71" mass="7805">MPTIIIGLGLALGIQGAGGLLNNLFSDSRSWFLLNYIGMPDWLRITAHALMLAIGLALIVRAKGWRWLVED</sequence>
<keyword evidence="1" id="KW-0812">Transmembrane</keyword>
<name>A0ABT7YUX5_9ACTN</name>
<keyword evidence="1" id="KW-0472">Membrane</keyword>